<dbReference type="EMBL" id="JPVP01000056">
    <property type="protein sequence ID" value="KGR84369.1"/>
    <property type="molecule type" value="Genomic_DNA"/>
</dbReference>
<dbReference type="GO" id="GO:0016799">
    <property type="term" value="F:hydrolase activity, hydrolyzing N-glycosyl compounds"/>
    <property type="evidence" value="ECO:0007669"/>
    <property type="project" value="TreeGrafter"/>
</dbReference>
<proteinExistence type="inferred from homology"/>
<dbReference type="GO" id="GO:0005829">
    <property type="term" value="C:cytosol"/>
    <property type="evidence" value="ECO:0007669"/>
    <property type="project" value="TreeGrafter"/>
</dbReference>
<protein>
    <recommendedName>
        <fullName evidence="2">Cytokinin riboside 5'-monophosphate phosphoribohydrolase</fullName>
        <ecNumber evidence="2">3.2.2.n1</ecNumber>
    </recommendedName>
</protein>
<evidence type="ECO:0000256" key="1">
    <source>
        <dbReference type="ARBA" id="ARBA00006763"/>
    </source>
</evidence>
<evidence type="ECO:0000256" key="2">
    <source>
        <dbReference type="RuleBase" id="RU363015"/>
    </source>
</evidence>
<dbReference type="SUPFAM" id="SSF102405">
    <property type="entry name" value="MCP/YpsA-like"/>
    <property type="match status" value="1"/>
</dbReference>
<accession>A0A0A3II50</accession>
<gene>
    <name evidence="3" type="ORF">CD32_12300</name>
</gene>
<dbReference type="Pfam" id="PF03641">
    <property type="entry name" value="Lysine_decarbox"/>
    <property type="match status" value="1"/>
</dbReference>
<evidence type="ECO:0000313" key="4">
    <source>
        <dbReference type="Proteomes" id="UP000030437"/>
    </source>
</evidence>
<dbReference type="NCBIfam" id="TIGR00730">
    <property type="entry name" value="Rossman fold protein, TIGR00730 family"/>
    <property type="match status" value="1"/>
</dbReference>
<reference evidence="3 4" key="1">
    <citation type="submission" date="2014-02" db="EMBL/GenBank/DDBJ databases">
        <title>Draft genome sequence of Lysinibacillus odysseyi NBRC 100172.</title>
        <authorList>
            <person name="Zhang F."/>
            <person name="Wang G."/>
            <person name="Zhang L."/>
        </authorList>
    </citation>
    <scope>NUCLEOTIDE SEQUENCE [LARGE SCALE GENOMIC DNA]</scope>
    <source>
        <strain evidence="3 4">NBRC 100172</strain>
    </source>
</reference>
<dbReference type="RefSeq" id="WP_036154996.1">
    <property type="nucleotide sequence ID" value="NZ_AVCX01000005.1"/>
</dbReference>
<evidence type="ECO:0000313" key="3">
    <source>
        <dbReference type="EMBL" id="KGR84369.1"/>
    </source>
</evidence>
<comment type="similarity">
    <text evidence="1 2">Belongs to the LOG family.</text>
</comment>
<name>A0A0A3II50_9BACI</name>
<dbReference type="STRING" id="1220589.CD32_12300"/>
<dbReference type="eggNOG" id="COG1611">
    <property type="taxonomic scope" value="Bacteria"/>
</dbReference>
<dbReference type="OrthoDB" id="9801098at2"/>
<organism evidence="3 4">
    <name type="scientific">Lysinibacillus odysseyi 34hs-1 = NBRC 100172</name>
    <dbReference type="NCBI Taxonomy" id="1220589"/>
    <lineage>
        <taxon>Bacteria</taxon>
        <taxon>Bacillati</taxon>
        <taxon>Bacillota</taxon>
        <taxon>Bacilli</taxon>
        <taxon>Bacillales</taxon>
        <taxon>Bacillaceae</taxon>
        <taxon>Lysinibacillus</taxon>
    </lineage>
</organism>
<dbReference type="GO" id="GO:0009691">
    <property type="term" value="P:cytokinin biosynthetic process"/>
    <property type="evidence" value="ECO:0007669"/>
    <property type="project" value="UniProtKB-UniRule"/>
</dbReference>
<comment type="caution">
    <text evidence="3">The sequence shown here is derived from an EMBL/GenBank/DDBJ whole genome shotgun (WGS) entry which is preliminary data.</text>
</comment>
<keyword evidence="2" id="KW-0378">Hydrolase</keyword>
<dbReference type="Gene3D" id="3.40.50.450">
    <property type="match status" value="1"/>
</dbReference>
<dbReference type="PANTHER" id="PTHR31223:SF70">
    <property type="entry name" value="LOG FAMILY PROTEIN YJL055W"/>
    <property type="match status" value="1"/>
</dbReference>
<dbReference type="Proteomes" id="UP000030437">
    <property type="component" value="Unassembled WGS sequence"/>
</dbReference>
<sequence>MKSIAVFCGSSIGAEPFYKEGAVQLGKELARQNLTLVYGGSSVGIMGVVADTVLAEGGKVIGVLPKMLEEREIAHPHLTELIVVDSMHARKTKMAELADGFIALPGGPGTMEEFFEIFTWAQLGLHQKPSGILNVGHYYDLLISFFKHMNEQQFLHDQYMPMFLTDIDPSSLLEQFRSYNPPAVKTYIEKKSQT</sequence>
<dbReference type="InterPro" id="IPR031100">
    <property type="entry name" value="LOG_fam"/>
</dbReference>
<keyword evidence="4" id="KW-1185">Reference proteome</keyword>
<keyword evidence="2" id="KW-0203">Cytokinin biosynthesis</keyword>
<dbReference type="EC" id="3.2.2.n1" evidence="2"/>
<dbReference type="InterPro" id="IPR005269">
    <property type="entry name" value="LOG"/>
</dbReference>
<dbReference type="PANTHER" id="PTHR31223">
    <property type="entry name" value="LOG FAMILY PROTEIN YJL055W"/>
    <property type="match status" value="1"/>
</dbReference>
<dbReference type="AlphaFoldDB" id="A0A0A3II50"/>